<evidence type="ECO:0000313" key="1">
    <source>
        <dbReference type="EMBL" id="EHN12997.1"/>
    </source>
</evidence>
<dbReference type="Pfam" id="PF10025">
    <property type="entry name" value="DUF2267"/>
    <property type="match status" value="1"/>
</dbReference>
<sequence length="147" mass="16420">MSHTETPVLQRSVQSAEQWISETAEALGVEDRRYALRVLRAFLQTLRDRLSVEEAAQLASQLPELIRGFYYENWVPSRTPHHYHDAHGFLSEITQHARLGGPSEASSATAASFAVLRHHVSPGEIADVLAVMPPPVRELLERTAVDD</sequence>
<organism evidence="1 2">
    <name type="scientific">Patulibacter medicamentivorans</name>
    <dbReference type="NCBI Taxonomy" id="1097667"/>
    <lineage>
        <taxon>Bacteria</taxon>
        <taxon>Bacillati</taxon>
        <taxon>Actinomycetota</taxon>
        <taxon>Thermoleophilia</taxon>
        <taxon>Solirubrobacterales</taxon>
        <taxon>Patulibacteraceae</taxon>
        <taxon>Patulibacter</taxon>
    </lineage>
</organism>
<dbReference type="RefSeq" id="WP_007569799.1">
    <property type="nucleotide sequence ID" value="NZ_AGUD01000004.1"/>
</dbReference>
<reference evidence="1 2" key="1">
    <citation type="journal article" date="2013" name="Biodegradation">
        <title>Quantitative proteomic analysis of ibuprofen-degrading Patulibacter sp. strain I11.</title>
        <authorList>
            <person name="Almeida B."/>
            <person name="Kjeldal H."/>
            <person name="Lolas I."/>
            <person name="Knudsen A.D."/>
            <person name="Carvalho G."/>
            <person name="Nielsen K.L."/>
            <person name="Barreto Crespo M.T."/>
            <person name="Stensballe A."/>
            <person name="Nielsen J.L."/>
        </authorList>
    </citation>
    <scope>NUCLEOTIDE SEQUENCE [LARGE SCALE GENOMIC DNA]</scope>
    <source>
        <strain evidence="1 2">I11</strain>
    </source>
</reference>
<comment type="caution">
    <text evidence="1">The sequence shown here is derived from an EMBL/GenBank/DDBJ whole genome shotgun (WGS) entry which is preliminary data.</text>
</comment>
<dbReference type="EMBL" id="AGUD01000004">
    <property type="protein sequence ID" value="EHN12997.1"/>
    <property type="molecule type" value="Genomic_DNA"/>
</dbReference>
<dbReference type="InterPro" id="IPR038282">
    <property type="entry name" value="DUF2267_sf"/>
</dbReference>
<name>H0E038_9ACTN</name>
<evidence type="ECO:0008006" key="3">
    <source>
        <dbReference type="Google" id="ProtNLM"/>
    </source>
</evidence>
<accession>H0E038</accession>
<dbReference type="Gene3D" id="1.10.490.110">
    <property type="entry name" value="Uncharacterized conserved protein DUF2267"/>
    <property type="match status" value="1"/>
</dbReference>
<keyword evidence="2" id="KW-1185">Reference proteome</keyword>
<dbReference type="Proteomes" id="UP000005143">
    <property type="component" value="Unassembled WGS sequence"/>
</dbReference>
<evidence type="ECO:0000313" key="2">
    <source>
        <dbReference type="Proteomes" id="UP000005143"/>
    </source>
</evidence>
<protein>
    <recommendedName>
        <fullName evidence="3">DUF2267 domain-containing protein</fullName>
    </recommendedName>
</protein>
<proteinExistence type="predicted"/>
<dbReference type="AlphaFoldDB" id="H0E038"/>
<dbReference type="InterPro" id="IPR018727">
    <property type="entry name" value="DUF2267"/>
</dbReference>
<gene>
    <name evidence="1" type="ORF">PAI11_01430</name>
</gene>
<dbReference type="OrthoDB" id="20942at2"/>